<proteinExistence type="predicted"/>
<evidence type="ECO:0000313" key="2">
    <source>
        <dbReference type="Proteomes" id="UP001595748"/>
    </source>
</evidence>
<reference evidence="2" key="1">
    <citation type="journal article" date="2019" name="Int. J. Syst. Evol. Microbiol.">
        <title>The Global Catalogue of Microorganisms (GCM) 10K type strain sequencing project: providing services to taxonomists for standard genome sequencing and annotation.</title>
        <authorList>
            <consortium name="The Broad Institute Genomics Platform"/>
            <consortium name="The Broad Institute Genome Sequencing Center for Infectious Disease"/>
            <person name="Wu L."/>
            <person name="Ma J."/>
        </authorList>
    </citation>
    <scope>NUCLEOTIDE SEQUENCE [LARGE SCALE GENOMIC DNA]</scope>
    <source>
        <strain evidence="2">CCTCC AB 2013263</strain>
    </source>
</reference>
<sequence length="155" mass="17398">MEHQLEELARKLNTLDVETFYEEEILFAQIKGGASLPDDDIEVALSVIELGPRALAIRAQHLFPLDAPELPGIESITGILQDLRSEYLFAQAQVLENEDSGHELHLYATFLLSDLRPPQIQTLLTGLILFAEEVLLTIGTIFTNENTLEENKEKN</sequence>
<accession>A0ABV8A608</accession>
<evidence type="ECO:0008006" key="3">
    <source>
        <dbReference type="Google" id="ProtNLM"/>
    </source>
</evidence>
<dbReference type="EMBL" id="JBHRZF010000031">
    <property type="protein sequence ID" value="MFC3859868.1"/>
    <property type="molecule type" value="Genomic_DNA"/>
</dbReference>
<organism evidence="1 2">
    <name type="scientific">Deinococcus antarcticus</name>
    <dbReference type="NCBI Taxonomy" id="1298767"/>
    <lineage>
        <taxon>Bacteria</taxon>
        <taxon>Thermotogati</taxon>
        <taxon>Deinococcota</taxon>
        <taxon>Deinococci</taxon>
        <taxon>Deinococcales</taxon>
        <taxon>Deinococcaceae</taxon>
        <taxon>Deinococcus</taxon>
    </lineage>
</organism>
<keyword evidence="2" id="KW-1185">Reference proteome</keyword>
<dbReference type="RefSeq" id="WP_380076029.1">
    <property type="nucleotide sequence ID" value="NZ_JBHRZF010000031.1"/>
</dbReference>
<name>A0ABV8A608_9DEIO</name>
<gene>
    <name evidence="1" type="ORF">ACFOPQ_03700</name>
</gene>
<comment type="caution">
    <text evidence="1">The sequence shown here is derived from an EMBL/GenBank/DDBJ whole genome shotgun (WGS) entry which is preliminary data.</text>
</comment>
<dbReference type="Proteomes" id="UP001595748">
    <property type="component" value="Unassembled WGS sequence"/>
</dbReference>
<protein>
    <recommendedName>
        <fullName evidence="3">Sensory transduction regulator</fullName>
    </recommendedName>
</protein>
<evidence type="ECO:0000313" key="1">
    <source>
        <dbReference type="EMBL" id="MFC3859868.1"/>
    </source>
</evidence>